<sequence length="391" mass="41061">MRHWWRSAGRRLRQDWMRVVEAAVAATIAWFVAARLIGHPDPFFAPTAALVVLGEARGKRIRQSVEIILGVAAGVLVAELAVQALGSGTVAVFTVLALTIGLMTAIGASSTLVVQAAVSALYLVAVAAPAGNLVPFRFVDAMVGGAVALAVAQLLALRSPLDELVTQVRQSFADLHEVLHEINGSLQRCDEPAAQAALERAREVDGCVERLQTAVSAAAESLRLGLRHRRRIDQVRQVQASARQLDYAARNIRVLARAGATLARQHTATPLELGDAIRALAEAVHAAGEALATDLACRADADRHAEQADTAALRAVRLAAGLLDSDQPLPVTMIVGQIRATAIDLMRGVGQDAGGVLDRVDEALGLTGVDRPGGQEAGPGGQEPSKRSVNA</sequence>
<evidence type="ECO:0000256" key="5">
    <source>
        <dbReference type="SAM" id="MobiDB-lite"/>
    </source>
</evidence>
<organism evidence="8 9">
    <name type="scientific">Micromonospora yangpuensis</name>
    <dbReference type="NCBI Taxonomy" id="683228"/>
    <lineage>
        <taxon>Bacteria</taxon>
        <taxon>Bacillati</taxon>
        <taxon>Actinomycetota</taxon>
        <taxon>Actinomycetes</taxon>
        <taxon>Micromonosporales</taxon>
        <taxon>Micromonosporaceae</taxon>
        <taxon>Micromonospora</taxon>
    </lineage>
</organism>
<keyword evidence="9" id="KW-1185">Reference proteome</keyword>
<protein>
    <submittedName>
        <fullName evidence="8">Uncharacterized membrane protein YgaE, UPF0421/DUF939 family</fullName>
    </submittedName>
</protein>
<dbReference type="AlphaFoldDB" id="A0A1C6UPM3"/>
<dbReference type="GO" id="GO:0016020">
    <property type="term" value="C:membrane"/>
    <property type="evidence" value="ECO:0007669"/>
    <property type="project" value="UniProtKB-SubCell"/>
</dbReference>
<evidence type="ECO:0000256" key="4">
    <source>
        <dbReference type="ARBA" id="ARBA00023136"/>
    </source>
</evidence>
<evidence type="ECO:0000256" key="6">
    <source>
        <dbReference type="SAM" id="Phobius"/>
    </source>
</evidence>
<name>A0A1C6UPM3_9ACTN</name>
<feature type="region of interest" description="Disordered" evidence="5">
    <location>
        <begin position="366"/>
        <end position="391"/>
    </location>
</feature>
<dbReference type="STRING" id="683228.GA0070617_3118"/>
<dbReference type="Pfam" id="PF13515">
    <property type="entry name" value="FUSC_2"/>
    <property type="match status" value="1"/>
</dbReference>
<proteinExistence type="predicted"/>
<evidence type="ECO:0000256" key="2">
    <source>
        <dbReference type="ARBA" id="ARBA00022692"/>
    </source>
</evidence>
<dbReference type="InterPro" id="IPR049453">
    <property type="entry name" value="Memb_transporter_dom"/>
</dbReference>
<dbReference type="EMBL" id="FMIA01000002">
    <property type="protein sequence ID" value="SCL55997.1"/>
    <property type="molecule type" value="Genomic_DNA"/>
</dbReference>
<evidence type="ECO:0000256" key="3">
    <source>
        <dbReference type="ARBA" id="ARBA00022989"/>
    </source>
</evidence>
<dbReference type="RefSeq" id="WP_091438227.1">
    <property type="nucleotide sequence ID" value="NZ_BMMJ01000005.1"/>
</dbReference>
<accession>A0A1C6UPM3</accession>
<feature type="domain" description="Integral membrane bound transporter" evidence="7">
    <location>
        <begin position="29"/>
        <end position="151"/>
    </location>
</feature>
<dbReference type="Proteomes" id="UP000198937">
    <property type="component" value="Unassembled WGS sequence"/>
</dbReference>
<feature type="transmembrane region" description="Helical" evidence="6">
    <location>
        <begin position="65"/>
        <end position="85"/>
    </location>
</feature>
<dbReference type="OrthoDB" id="5198202at2"/>
<feature type="transmembrane region" description="Helical" evidence="6">
    <location>
        <begin position="91"/>
        <end position="124"/>
    </location>
</feature>
<feature type="transmembrane region" description="Helical" evidence="6">
    <location>
        <begin position="136"/>
        <end position="157"/>
    </location>
</feature>
<evidence type="ECO:0000256" key="1">
    <source>
        <dbReference type="ARBA" id="ARBA00004141"/>
    </source>
</evidence>
<gene>
    <name evidence="8" type="ORF">GA0070617_3118</name>
</gene>
<comment type="subcellular location">
    <subcellularLocation>
        <location evidence="1">Membrane</location>
        <topology evidence="1">Multi-pass membrane protein</topology>
    </subcellularLocation>
</comment>
<evidence type="ECO:0000259" key="7">
    <source>
        <dbReference type="Pfam" id="PF13515"/>
    </source>
</evidence>
<reference evidence="8 9" key="1">
    <citation type="submission" date="2016-06" db="EMBL/GenBank/DDBJ databases">
        <authorList>
            <person name="Kjaerup R.B."/>
            <person name="Dalgaard T.S."/>
            <person name="Juul-Madsen H.R."/>
        </authorList>
    </citation>
    <scope>NUCLEOTIDE SEQUENCE [LARGE SCALE GENOMIC DNA]</scope>
    <source>
        <strain evidence="8 9">DSM 45577</strain>
    </source>
</reference>
<evidence type="ECO:0000313" key="9">
    <source>
        <dbReference type="Proteomes" id="UP000198937"/>
    </source>
</evidence>
<keyword evidence="2 6" id="KW-0812">Transmembrane</keyword>
<keyword evidence="4 6" id="KW-0472">Membrane</keyword>
<evidence type="ECO:0000313" key="8">
    <source>
        <dbReference type="EMBL" id="SCL55997.1"/>
    </source>
</evidence>
<keyword evidence="3 6" id="KW-1133">Transmembrane helix</keyword>